<proteinExistence type="predicted"/>
<protein>
    <submittedName>
        <fullName evidence="1">Uncharacterized protein</fullName>
    </submittedName>
</protein>
<sequence length="69" mass="7684">MQLKVLVLQGEAVQALTKEANRQGGSRSSARCVLFVLNERFNMYIHLQHNSRCADSAIWGSTGSSTFRL</sequence>
<reference evidence="1 2" key="1">
    <citation type="submission" date="2013-11" db="EMBL/GenBank/DDBJ databases">
        <title>The Genome Sequence of Phytophthora parasitica P1569.</title>
        <authorList>
            <consortium name="The Broad Institute Genomics Platform"/>
            <person name="Russ C."/>
            <person name="Tyler B."/>
            <person name="Panabieres F."/>
            <person name="Shan W."/>
            <person name="Tripathy S."/>
            <person name="Grunwald N."/>
            <person name="Machado M."/>
            <person name="Johnson C.S."/>
            <person name="Arredondo F."/>
            <person name="Hong C."/>
            <person name="Coffey M."/>
            <person name="Young S.K."/>
            <person name="Zeng Q."/>
            <person name="Gargeya S."/>
            <person name="Fitzgerald M."/>
            <person name="Abouelleil A."/>
            <person name="Alvarado L."/>
            <person name="Chapman S.B."/>
            <person name="Gainer-Dewar J."/>
            <person name="Goldberg J."/>
            <person name="Griggs A."/>
            <person name="Gujja S."/>
            <person name="Hansen M."/>
            <person name="Howarth C."/>
            <person name="Imamovic A."/>
            <person name="Ireland A."/>
            <person name="Larimer J."/>
            <person name="McCowan C."/>
            <person name="Murphy C."/>
            <person name="Pearson M."/>
            <person name="Poon T.W."/>
            <person name="Priest M."/>
            <person name="Roberts A."/>
            <person name="Saif S."/>
            <person name="Shea T."/>
            <person name="Sykes S."/>
            <person name="Wortman J."/>
            <person name="Nusbaum C."/>
            <person name="Birren B."/>
        </authorList>
    </citation>
    <scope>NUCLEOTIDE SEQUENCE [LARGE SCALE GENOMIC DNA]</scope>
    <source>
        <strain evidence="1 2">P1569</strain>
    </source>
</reference>
<dbReference type="HOGENOM" id="CLU_2781460_0_0_1"/>
<name>V9E0X4_PHYNI</name>
<dbReference type="Proteomes" id="UP000018721">
    <property type="component" value="Unassembled WGS sequence"/>
</dbReference>
<comment type="caution">
    <text evidence="1">The sequence shown here is derived from an EMBL/GenBank/DDBJ whole genome shotgun (WGS) entry which is preliminary data.</text>
</comment>
<gene>
    <name evidence="1" type="ORF">F443_20482</name>
</gene>
<dbReference type="EMBL" id="ANIZ01003561">
    <property type="protein sequence ID" value="ETI32770.1"/>
    <property type="molecule type" value="Genomic_DNA"/>
</dbReference>
<keyword evidence="2" id="KW-1185">Reference proteome</keyword>
<evidence type="ECO:0000313" key="2">
    <source>
        <dbReference type="Proteomes" id="UP000018721"/>
    </source>
</evidence>
<dbReference type="AlphaFoldDB" id="V9E0X4"/>
<evidence type="ECO:0000313" key="1">
    <source>
        <dbReference type="EMBL" id="ETI32770.1"/>
    </source>
</evidence>
<organism evidence="1 2">
    <name type="scientific">Phytophthora nicotianae P1569</name>
    <dbReference type="NCBI Taxonomy" id="1317065"/>
    <lineage>
        <taxon>Eukaryota</taxon>
        <taxon>Sar</taxon>
        <taxon>Stramenopiles</taxon>
        <taxon>Oomycota</taxon>
        <taxon>Peronosporomycetes</taxon>
        <taxon>Peronosporales</taxon>
        <taxon>Peronosporaceae</taxon>
        <taxon>Phytophthora</taxon>
    </lineage>
</organism>
<accession>V9E0X4</accession>